<accession>A0A6P7GCP7</accession>
<dbReference type="InterPro" id="IPR007867">
    <property type="entry name" value="GMC_OxRtase_C"/>
</dbReference>
<dbReference type="GO" id="GO:0050660">
    <property type="term" value="F:flavin adenine dinucleotide binding"/>
    <property type="evidence" value="ECO:0007669"/>
    <property type="project" value="InterPro"/>
</dbReference>
<evidence type="ECO:0000259" key="2">
    <source>
        <dbReference type="Pfam" id="PF05199"/>
    </source>
</evidence>
<dbReference type="InterPro" id="IPR036188">
    <property type="entry name" value="FAD/NAD-bd_sf"/>
</dbReference>
<comment type="similarity">
    <text evidence="1">Belongs to the GMC oxidoreductase family.</text>
</comment>
<dbReference type="Pfam" id="PF05199">
    <property type="entry name" value="GMC_oxred_C"/>
    <property type="match status" value="1"/>
</dbReference>
<proteinExistence type="inferred from homology"/>
<dbReference type="SUPFAM" id="SSF51905">
    <property type="entry name" value="FAD/NAD(P)-binding domain"/>
    <property type="match status" value="1"/>
</dbReference>
<dbReference type="GO" id="GO:0016614">
    <property type="term" value="F:oxidoreductase activity, acting on CH-OH group of donors"/>
    <property type="evidence" value="ECO:0007669"/>
    <property type="project" value="InterPro"/>
</dbReference>
<evidence type="ECO:0000313" key="3">
    <source>
        <dbReference type="RefSeq" id="XP_028147149.1"/>
    </source>
</evidence>
<name>A0A6P7GCP7_DIAVI</name>
<sequence>MPALQKVGARLVETPIPGCEGIVFNTDQYWECALRTIIGSYYHMVATCKMGPETDSEAVVDSNLKVYGIDKLRVVDTSVMPVTPSAHNMVPGYVIGEKGAILLKNFYNI</sequence>
<protein>
    <submittedName>
        <fullName evidence="3">Glucose dehydrogenase [FAD, quinone]-like</fullName>
    </submittedName>
</protein>
<dbReference type="SUPFAM" id="SSF54373">
    <property type="entry name" value="FAD-linked reductases, C-terminal domain"/>
    <property type="match status" value="1"/>
</dbReference>
<organism evidence="3">
    <name type="scientific">Diabrotica virgifera virgifera</name>
    <name type="common">western corn rootworm</name>
    <dbReference type="NCBI Taxonomy" id="50390"/>
    <lineage>
        <taxon>Eukaryota</taxon>
        <taxon>Metazoa</taxon>
        <taxon>Ecdysozoa</taxon>
        <taxon>Arthropoda</taxon>
        <taxon>Hexapoda</taxon>
        <taxon>Insecta</taxon>
        <taxon>Pterygota</taxon>
        <taxon>Neoptera</taxon>
        <taxon>Endopterygota</taxon>
        <taxon>Coleoptera</taxon>
        <taxon>Polyphaga</taxon>
        <taxon>Cucujiformia</taxon>
        <taxon>Chrysomeloidea</taxon>
        <taxon>Chrysomelidae</taxon>
        <taxon>Galerucinae</taxon>
        <taxon>Diabroticina</taxon>
        <taxon>Diabroticites</taxon>
        <taxon>Diabrotica</taxon>
    </lineage>
</organism>
<dbReference type="AlphaFoldDB" id="A0A6P7GCP7"/>
<dbReference type="Gene3D" id="3.50.50.60">
    <property type="entry name" value="FAD/NAD(P)-binding domain"/>
    <property type="match status" value="1"/>
</dbReference>
<dbReference type="InParanoid" id="A0A6P7GCP7"/>
<dbReference type="PANTHER" id="PTHR11552:SF208">
    <property type="entry name" value="RE36204P-RELATED"/>
    <property type="match status" value="1"/>
</dbReference>
<evidence type="ECO:0000256" key="1">
    <source>
        <dbReference type="ARBA" id="ARBA00010790"/>
    </source>
</evidence>
<dbReference type="RefSeq" id="XP_028147149.1">
    <property type="nucleotide sequence ID" value="XM_028291348.1"/>
</dbReference>
<gene>
    <name evidence="3" type="primary">LOC114340582</name>
</gene>
<dbReference type="Gene3D" id="3.30.560.10">
    <property type="entry name" value="Glucose Oxidase, domain 3"/>
    <property type="match status" value="1"/>
</dbReference>
<dbReference type="InterPro" id="IPR012132">
    <property type="entry name" value="GMC_OxRdtase"/>
</dbReference>
<reference evidence="3" key="1">
    <citation type="submission" date="2025-08" db="UniProtKB">
        <authorList>
            <consortium name="RefSeq"/>
        </authorList>
    </citation>
    <scope>IDENTIFICATION</scope>
    <source>
        <tissue evidence="3">Whole insect</tissue>
    </source>
</reference>
<dbReference type="PANTHER" id="PTHR11552">
    <property type="entry name" value="GLUCOSE-METHANOL-CHOLINE GMC OXIDOREDUCTASE"/>
    <property type="match status" value="1"/>
</dbReference>
<feature type="domain" description="Glucose-methanol-choline oxidoreductase C-terminal" evidence="2">
    <location>
        <begin position="10"/>
        <end position="96"/>
    </location>
</feature>